<dbReference type="Pfam" id="PF18117">
    <property type="entry name" value="EDS1_EP"/>
    <property type="match status" value="2"/>
</dbReference>
<dbReference type="EMBL" id="JAYMYS010000006">
    <property type="protein sequence ID" value="KAK7389326.1"/>
    <property type="molecule type" value="Genomic_DNA"/>
</dbReference>
<evidence type="ECO:0000313" key="3">
    <source>
        <dbReference type="Proteomes" id="UP001386955"/>
    </source>
</evidence>
<dbReference type="GO" id="GO:0052689">
    <property type="term" value="F:carboxylic ester hydrolase activity"/>
    <property type="evidence" value="ECO:0007669"/>
    <property type="project" value="InterPro"/>
</dbReference>
<feature type="domain" description="EDS1 EP" evidence="1">
    <location>
        <begin position="30"/>
        <end position="78"/>
    </location>
</feature>
<proteinExistence type="predicted"/>
<dbReference type="AlphaFoldDB" id="A0AAN9XEN5"/>
<dbReference type="PANTHER" id="PTHR46898:SF3">
    <property type="entry name" value="FUNGAL LIPASE-LIKE DOMAIN-CONTAINING PROTEIN"/>
    <property type="match status" value="1"/>
</dbReference>
<dbReference type="InterPro" id="IPR044603">
    <property type="entry name" value="SAG101-like"/>
</dbReference>
<dbReference type="PANTHER" id="PTHR46898">
    <property type="entry name" value="SENESCENCE-ASSOCIATED CARBOXYLESTERASE 101"/>
    <property type="match status" value="1"/>
</dbReference>
<dbReference type="GO" id="GO:0006952">
    <property type="term" value="P:defense response"/>
    <property type="evidence" value="ECO:0007669"/>
    <property type="project" value="InterPro"/>
</dbReference>
<protein>
    <recommendedName>
        <fullName evidence="1">EDS1 EP domain-containing protein</fullName>
    </recommendedName>
</protein>
<dbReference type="Proteomes" id="UP001386955">
    <property type="component" value="Unassembled WGS sequence"/>
</dbReference>
<evidence type="ECO:0000313" key="2">
    <source>
        <dbReference type="EMBL" id="KAK7389326.1"/>
    </source>
</evidence>
<sequence>MVESLYIAEYHRQGGKDYMANGRSTHYKRQLARKLLEFEECVYGSLKKDEVSPEVFLERSSHMKWWNQYMAIKGISGKPELAIFMSNSHHYDQCTMGYYDFP</sequence>
<name>A0AAN9XEN5_PSOTE</name>
<evidence type="ECO:0000259" key="1">
    <source>
        <dbReference type="Pfam" id="PF18117"/>
    </source>
</evidence>
<gene>
    <name evidence="2" type="ORF">VNO78_24227</name>
</gene>
<feature type="domain" description="EDS1 EP" evidence="1">
    <location>
        <begin position="1"/>
        <end position="29"/>
    </location>
</feature>
<accession>A0AAN9XEN5</accession>
<reference evidence="2 3" key="1">
    <citation type="submission" date="2024-01" db="EMBL/GenBank/DDBJ databases">
        <title>The genomes of 5 underutilized Papilionoideae crops provide insights into root nodulation and disease resistanc.</title>
        <authorList>
            <person name="Jiang F."/>
        </authorList>
    </citation>
    <scope>NUCLEOTIDE SEQUENCE [LARGE SCALE GENOMIC DNA]</scope>
    <source>
        <strain evidence="2">DUOXIRENSHENG_FW03</strain>
        <tissue evidence="2">Leaves</tissue>
    </source>
</reference>
<dbReference type="InterPro" id="IPR041266">
    <property type="entry name" value="EDS1_EP"/>
</dbReference>
<organism evidence="2 3">
    <name type="scientific">Psophocarpus tetragonolobus</name>
    <name type="common">Winged bean</name>
    <name type="synonym">Dolichos tetragonolobus</name>
    <dbReference type="NCBI Taxonomy" id="3891"/>
    <lineage>
        <taxon>Eukaryota</taxon>
        <taxon>Viridiplantae</taxon>
        <taxon>Streptophyta</taxon>
        <taxon>Embryophyta</taxon>
        <taxon>Tracheophyta</taxon>
        <taxon>Spermatophyta</taxon>
        <taxon>Magnoliopsida</taxon>
        <taxon>eudicotyledons</taxon>
        <taxon>Gunneridae</taxon>
        <taxon>Pentapetalae</taxon>
        <taxon>rosids</taxon>
        <taxon>fabids</taxon>
        <taxon>Fabales</taxon>
        <taxon>Fabaceae</taxon>
        <taxon>Papilionoideae</taxon>
        <taxon>50 kb inversion clade</taxon>
        <taxon>NPAAA clade</taxon>
        <taxon>indigoferoid/millettioid clade</taxon>
        <taxon>Phaseoleae</taxon>
        <taxon>Psophocarpus</taxon>
    </lineage>
</organism>
<comment type="caution">
    <text evidence="2">The sequence shown here is derived from an EMBL/GenBank/DDBJ whole genome shotgun (WGS) entry which is preliminary data.</text>
</comment>
<keyword evidence="3" id="KW-1185">Reference proteome</keyword>